<evidence type="ECO:0000313" key="1">
    <source>
        <dbReference type="EMBL" id="KAI0030723.1"/>
    </source>
</evidence>
<proteinExistence type="predicted"/>
<organism evidence="1 2">
    <name type="scientific">Vararia minispora EC-137</name>
    <dbReference type="NCBI Taxonomy" id="1314806"/>
    <lineage>
        <taxon>Eukaryota</taxon>
        <taxon>Fungi</taxon>
        <taxon>Dikarya</taxon>
        <taxon>Basidiomycota</taxon>
        <taxon>Agaricomycotina</taxon>
        <taxon>Agaricomycetes</taxon>
        <taxon>Russulales</taxon>
        <taxon>Lachnocladiaceae</taxon>
        <taxon>Vararia</taxon>
    </lineage>
</organism>
<feature type="non-terminal residue" evidence="1">
    <location>
        <position position="1"/>
    </location>
</feature>
<evidence type="ECO:0000313" key="2">
    <source>
        <dbReference type="Proteomes" id="UP000814128"/>
    </source>
</evidence>
<comment type="caution">
    <text evidence="1">The sequence shown here is derived from an EMBL/GenBank/DDBJ whole genome shotgun (WGS) entry which is preliminary data.</text>
</comment>
<accession>A0ACB8QGP5</accession>
<reference evidence="1" key="1">
    <citation type="submission" date="2021-02" db="EMBL/GenBank/DDBJ databases">
        <authorList>
            <consortium name="DOE Joint Genome Institute"/>
            <person name="Ahrendt S."/>
            <person name="Looney B.P."/>
            <person name="Miyauchi S."/>
            <person name="Morin E."/>
            <person name="Drula E."/>
            <person name="Courty P.E."/>
            <person name="Chicoki N."/>
            <person name="Fauchery L."/>
            <person name="Kohler A."/>
            <person name="Kuo A."/>
            <person name="Labutti K."/>
            <person name="Pangilinan J."/>
            <person name="Lipzen A."/>
            <person name="Riley R."/>
            <person name="Andreopoulos W."/>
            <person name="He G."/>
            <person name="Johnson J."/>
            <person name="Barry K.W."/>
            <person name="Grigoriev I.V."/>
            <person name="Nagy L."/>
            <person name="Hibbett D."/>
            <person name="Henrissat B."/>
            <person name="Matheny P.B."/>
            <person name="Labbe J."/>
            <person name="Martin F."/>
        </authorList>
    </citation>
    <scope>NUCLEOTIDE SEQUENCE</scope>
    <source>
        <strain evidence="1">EC-137</strain>
    </source>
</reference>
<protein>
    <submittedName>
        <fullName evidence="1">Uncharacterized protein</fullName>
    </submittedName>
</protein>
<dbReference type="Proteomes" id="UP000814128">
    <property type="component" value="Unassembled WGS sequence"/>
</dbReference>
<reference evidence="1" key="2">
    <citation type="journal article" date="2022" name="New Phytol.">
        <title>Evolutionary transition to the ectomycorrhizal habit in the genomes of a hyperdiverse lineage of mushroom-forming fungi.</title>
        <authorList>
            <person name="Looney B."/>
            <person name="Miyauchi S."/>
            <person name="Morin E."/>
            <person name="Drula E."/>
            <person name="Courty P.E."/>
            <person name="Kohler A."/>
            <person name="Kuo A."/>
            <person name="LaButti K."/>
            <person name="Pangilinan J."/>
            <person name="Lipzen A."/>
            <person name="Riley R."/>
            <person name="Andreopoulos W."/>
            <person name="He G."/>
            <person name="Johnson J."/>
            <person name="Nolan M."/>
            <person name="Tritt A."/>
            <person name="Barry K.W."/>
            <person name="Grigoriev I.V."/>
            <person name="Nagy L.G."/>
            <person name="Hibbett D."/>
            <person name="Henrissat B."/>
            <person name="Matheny P.B."/>
            <person name="Labbe J."/>
            <person name="Martin F.M."/>
        </authorList>
    </citation>
    <scope>NUCLEOTIDE SEQUENCE</scope>
    <source>
        <strain evidence="1">EC-137</strain>
    </source>
</reference>
<gene>
    <name evidence="1" type="ORF">K488DRAFT_53583</name>
</gene>
<dbReference type="EMBL" id="MU273608">
    <property type="protein sequence ID" value="KAI0030723.1"/>
    <property type="molecule type" value="Genomic_DNA"/>
</dbReference>
<keyword evidence="2" id="KW-1185">Reference proteome</keyword>
<sequence>CCIPCFEGLLPEEHDSSVQDLLYLAVYWHSLAKCRMQTDTPLRVLEDVTDILMHAIRYFHDVTCVAFNTVETDKEYAARQRAVSRRNSKRAANGPSSASTVGGKQPKTFNMTTYKLHSLPDYPSSIRRFGTTDSGSTQIGEGEHRIVKRRYARTNKRDVEAQLVRLDVLESAHQRMYEEFLDAKEASAAEMAEGGSSTGTLDTSRRRAYKSDMEQMAKPYIIAEEERPENQVNLNAWLRDREQASDPAFKDFEQKLKTHLLARHKGEVIISDEPEYVDEELNRVVFHRGLVYRHVTLTVNYTTYDVRRDSDLINGHDTGQRQNHCDVMMFSNEDPPSEGDEAPCRRHPFWYARVLGVYHANVYFPGATKHTRLDFLFVRWFGLDPEWVGGPRTKRLDRIGYVPEGDSSGAFGFLNPARVLRGCHLIPAFAIGRTTSLLSPLSRFSDSLSGDWTNYYVSRFVDRDMMMRYLGWGVGHRNPPDFPHEANDLPRTNMYEEFLAPAGEQAGQSEMVGGEGNSDGIGELDEDEELDDLDDEESAQSSDEEEDEEGVHDVGGDENDEFEF</sequence>
<name>A0ACB8QGP5_9AGAM</name>